<organism evidence="1">
    <name type="scientific">Siphoviridae sp. ctI8Q15</name>
    <dbReference type="NCBI Taxonomy" id="2827832"/>
    <lineage>
        <taxon>Viruses</taxon>
        <taxon>Duplodnaviria</taxon>
        <taxon>Heunggongvirae</taxon>
        <taxon>Uroviricota</taxon>
        <taxon>Caudoviricetes</taxon>
    </lineage>
</organism>
<evidence type="ECO:0000313" key="1">
    <source>
        <dbReference type="EMBL" id="DAF49474.1"/>
    </source>
</evidence>
<reference evidence="1" key="1">
    <citation type="journal article" date="2021" name="Proc. Natl. Acad. Sci. U.S.A.">
        <title>A Catalog of Tens of Thousands of Viruses from Human Metagenomes Reveals Hidden Associations with Chronic Diseases.</title>
        <authorList>
            <person name="Tisza M.J."/>
            <person name="Buck C.B."/>
        </authorList>
    </citation>
    <scope>NUCLEOTIDE SEQUENCE</scope>
    <source>
        <strain evidence="1">CtI8Q15</strain>
    </source>
</reference>
<accession>A0A8S5SFS4</accession>
<dbReference type="EMBL" id="BK032582">
    <property type="protein sequence ID" value="DAF49474.1"/>
    <property type="molecule type" value="Genomic_DNA"/>
</dbReference>
<proteinExistence type="predicted"/>
<name>A0A8S5SFS4_9CAUD</name>
<sequence length="119" mass="13662">MVSSHWLRKAAKRSWSVVKGFLMSWHVKITLFLVAIFSGCASKEPQIIKQTEYQDIYITVSCIDKMPRKPERDRNDPDNQKKIAEYFKACEDLLKQCVHANVPQSSTSAAKSGEKNERD</sequence>
<protein>
    <submittedName>
        <fullName evidence="1">Uncharacterized protein</fullName>
    </submittedName>
</protein>